<evidence type="ECO:0000256" key="2">
    <source>
        <dbReference type="ARBA" id="ARBA00023043"/>
    </source>
</evidence>
<organism evidence="4 5">
    <name type="scientific">Berkelbacteria bacterium GW2011_GWA1_36_9</name>
    <dbReference type="NCBI Taxonomy" id="1618331"/>
    <lineage>
        <taxon>Bacteria</taxon>
        <taxon>Candidatus Berkelbacteria</taxon>
    </lineage>
</organism>
<dbReference type="AlphaFoldDB" id="A0A0G0FVQ3"/>
<reference evidence="4 5" key="1">
    <citation type="journal article" date="2015" name="Nature">
        <title>rRNA introns, odd ribosomes, and small enigmatic genomes across a large radiation of phyla.</title>
        <authorList>
            <person name="Brown C.T."/>
            <person name="Hug L.A."/>
            <person name="Thomas B.C."/>
            <person name="Sharon I."/>
            <person name="Castelle C.J."/>
            <person name="Singh A."/>
            <person name="Wilkins M.J."/>
            <person name="Williams K.H."/>
            <person name="Banfield J.F."/>
        </authorList>
    </citation>
    <scope>NUCLEOTIDE SEQUENCE [LARGE SCALE GENOMIC DNA]</scope>
</reference>
<dbReference type="Gene3D" id="1.25.40.20">
    <property type="entry name" value="Ankyrin repeat-containing domain"/>
    <property type="match status" value="2"/>
</dbReference>
<sequence>MMEQKVEQLIEAVKMGSLEDVQKLLSQGVDVNSEEYGPGSGGNSLLYAIDRSNEEMVALLVENGADVHYNRSTITPLNLAVQKTRNLVKYLIAKGADVNLLDSYGNAPLHHLAKTSNIPVSIEIAELLIEKGADINLKNSKGKTSLELAVGYGCIIMAEFFYQHGAIWNRTDDPVDSAIINHRKSIVSNIYSDRYD</sequence>
<feature type="repeat" description="ANK" evidence="3">
    <location>
        <begin position="40"/>
        <end position="72"/>
    </location>
</feature>
<accession>A0A0G0FVQ3</accession>
<evidence type="ECO:0000256" key="3">
    <source>
        <dbReference type="PROSITE-ProRule" id="PRU00023"/>
    </source>
</evidence>
<dbReference type="PRINTS" id="PR01415">
    <property type="entry name" value="ANKYRIN"/>
</dbReference>
<dbReference type="SUPFAM" id="SSF48403">
    <property type="entry name" value="Ankyrin repeat"/>
    <property type="match status" value="1"/>
</dbReference>
<comment type="caution">
    <text evidence="4">The sequence shown here is derived from an EMBL/GenBank/DDBJ whole genome shotgun (WGS) entry which is preliminary data.</text>
</comment>
<dbReference type="Proteomes" id="UP000034508">
    <property type="component" value="Unassembled WGS sequence"/>
</dbReference>
<dbReference type="Pfam" id="PF12796">
    <property type="entry name" value="Ank_2"/>
    <property type="match status" value="1"/>
</dbReference>
<keyword evidence="2 3" id="KW-0040">ANK repeat</keyword>
<name>A0A0G0FVQ3_9BACT</name>
<dbReference type="InterPro" id="IPR050745">
    <property type="entry name" value="Multifunctional_regulatory"/>
</dbReference>
<dbReference type="EMBL" id="LBSM01000013">
    <property type="protein sequence ID" value="KKQ17920.1"/>
    <property type="molecule type" value="Genomic_DNA"/>
</dbReference>
<evidence type="ECO:0000256" key="1">
    <source>
        <dbReference type="ARBA" id="ARBA00022737"/>
    </source>
</evidence>
<gene>
    <name evidence="4" type="ORF">US31_C0013G0003</name>
</gene>
<protein>
    <submittedName>
        <fullName evidence="4">Ankyrin</fullName>
    </submittedName>
</protein>
<dbReference type="PROSITE" id="PS50297">
    <property type="entry name" value="ANK_REP_REGION"/>
    <property type="match status" value="2"/>
</dbReference>
<dbReference type="PANTHER" id="PTHR24189">
    <property type="entry name" value="MYOTROPHIN"/>
    <property type="match status" value="1"/>
</dbReference>
<feature type="repeat" description="ANK" evidence="3">
    <location>
        <begin position="104"/>
        <end position="140"/>
    </location>
</feature>
<dbReference type="InterPro" id="IPR002110">
    <property type="entry name" value="Ankyrin_rpt"/>
</dbReference>
<dbReference type="Pfam" id="PF00023">
    <property type="entry name" value="Ank"/>
    <property type="match status" value="1"/>
</dbReference>
<evidence type="ECO:0000313" key="4">
    <source>
        <dbReference type="EMBL" id="KKQ17920.1"/>
    </source>
</evidence>
<dbReference type="PANTHER" id="PTHR24189:SF50">
    <property type="entry name" value="ANKYRIN REPEAT AND SOCS BOX PROTEIN 2"/>
    <property type="match status" value="1"/>
</dbReference>
<keyword evidence="1" id="KW-0677">Repeat</keyword>
<dbReference type="PROSITE" id="PS50088">
    <property type="entry name" value="ANK_REPEAT"/>
    <property type="match status" value="2"/>
</dbReference>
<evidence type="ECO:0000313" key="5">
    <source>
        <dbReference type="Proteomes" id="UP000034508"/>
    </source>
</evidence>
<dbReference type="SMART" id="SM00248">
    <property type="entry name" value="ANK"/>
    <property type="match status" value="5"/>
</dbReference>
<proteinExistence type="predicted"/>
<dbReference type="InterPro" id="IPR036770">
    <property type="entry name" value="Ankyrin_rpt-contain_sf"/>
</dbReference>